<dbReference type="PANTHER" id="PTHR37067:SF3">
    <property type="entry name" value="PX DOMAIN-CONTAINING PROTEIN"/>
    <property type="match status" value="1"/>
</dbReference>
<dbReference type="Proteomes" id="UP001497512">
    <property type="component" value="Chromosome 4"/>
</dbReference>
<dbReference type="EMBL" id="OZ019896">
    <property type="protein sequence ID" value="CAK9222467.1"/>
    <property type="molecule type" value="Genomic_DNA"/>
</dbReference>
<gene>
    <name evidence="1" type="ORF">CSSPTR1EN2_LOCUS16086</name>
</gene>
<proteinExistence type="predicted"/>
<reference evidence="1" key="1">
    <citation type="submission" date="2024-02" db="EMBL/GenBank/DDBJ databases">
        <authorList>
            <consortium name="ELIXIR-Norway"/>
            <consortium name="Elixir Norway"/>
        </authorList>
    </citation>
    <scope>NUCLEOTIDE SEQUENCE</scope>
</reference>
<organism evidence="1 2">
    <name type="scientific">Sphagnum troendelagicum</name>
    <dbReference type="NCBI Taxonomy" id="128251"/>
    <lineage>
        <taxon>Eukaryota</taxon>
        <taxon>Viridiplantae</taxon>
        <taxon>Streptophyta</taxon>
        <taxon>Embryophyta</taxon>
        <taxon>Bryophyta</taxon>
        <taxon>Sphagnophytina</taxon>
        <taxon>Sphagnopsida</taxon>
        <taxon>Sphagnales</taxon>
        <taxon>Sphagnaceae</taxon>
        <taxon>Sphagnum</taxon>
    </lineage>
</organism>
<keyword evidence="2" id="KW-1185">Reference proteome</keyword>
<accession>A0ABP0UI63</accession>
<evidence type="ECO:0000313" key="1">
    <source>
        <dbReference type="EMBL" id="CAK9222467.1"/>
    </source>
</evidence>
<protein>
    <submittedName>
        <fullName evidence="1">Uncharacterized protein</fullName>
    </submittedName>
</protein>
<sequence>MSKKPGTLFQLAHCLQFGLKIVEEANKRVTSVRCNFCAFFGRAKVKVGDEHAGEKRQRRSRNDTKYWTSFTSQNYCSHHELQHADLWAEYSALSNKEKHMHFDGKVNRANTLHRYLDSEFDLLTFHVSALIVEIIIADLFFRLNEVLINFDDDDDEDNGSAAAAIAKKAVAKAKQKTLALKLFVKDVANVEEDE</sequence>
<name>A0ABP0UI63_9BRYO</name>
<dbReference type="PANTHER" id="PTHR37067">
    <property type="entry name" value="PX DOMAIN-CONTAINING PROTEIN"/>
    <property type="match status" value="1"/>
</dbReference>
<evidence type="ECO:0000313" key="2">
    <source>
        <dbReference type="Proteomes" id="UP001497512"/>
    </source>
</evidence>